<evidence type="ECO:0000313" key="6">
    <source>
        <dbReference type="Proteomes" id="UP000396862"/>
    </source>
</evidence>
<feature type="domain" description="CAAX prenyl protease 2/Lysostaphin resistance protein A-like" evidence="2">
    <location>
        <begin position="113"/>
        <end position="211"/>
    </location>
</feature>
<dbReference type="AlphaFoldDB" id="A0A2P8C675"/>
<dbReference type="Proteomes" id="UP000240621">
    <property type="component" value="Unassembled WGS sequence"/>
</dbReference>
<sequence>MLGEFFRYLKHPVYIRKEPVEGPHFFLLIFFYFLLAIPAVIPAHICMQLEGLSRSELDYPFWPLFITVVFLAPLFEETLFRILLRPLKQNLWVFSILLTGNSVYQLIKGNIIWGIIFAVLGVGIIPFFSSPVYRKKLQRIVVRYFRWFFYASVMAFGFIHVTNFHPLSLEVLLLAPFLTLPQLIMGTLLGFVRMKYGIIYSMLFHSTINLIGFMLSGAHL</sequence>
<name>A0A2P8C675_9BACT</name>
<dbReference type="Proteomes" id="UP000396862">
    <property type="component" value="Unassembled WGS sequence"/>
</dbReference>
<keyword evidence="1" id="KW-0472">Membrane</keyword>
<reference evidence="3 6" key="2">
    <citation type="submission" date="2019-10" db="EMBL/GenBank/DDBJ databases">
        <title>Prolixibacter strains distinguished by the presence of nitrate reductase genes were adept at nitrate-dependent anaerobic corrosion of metallic iron and carbon steel.</title>
        <authorList>
            <person name="Iino T."/>
            <person name="Shono N."/>
            <person name="Ito K."/>
            <person name="Nakamura R."/>
            <person name="Sueoka K."/>
            <person name="Harayama S."/>
            <person name="Ohkuma M."/>
        </authorList>
    </citation>
    <scope>NUCLEOTIDE SEQUENCE [LARGE SCALE GENOMIC DNA]</scope>
    <source>
        <strain evidence="3 6">MIC1-1</strain>
    </source>
</reference>
<keyword evidence="4" id="KW-0645">Protease</keyword>
<evidence type="ECO:0000313" key="3">
    <source>
        <dbReference type="EMBL" id="GET22750.1"/>
    </source>
</evidence>
<dbReference type="OrthoDB" id="1122473at2"/>
<proteinExistence type="predicted"/>
<dbReference type="Pfam" id="PF02517">
    <property type="entry name" value="Rce1-like"/>
    <property type="match status" value="1"/>
</dbReference>
<dbReference type="InterPro" id="IPR003675">
    <property type="entry name" value="Rce1/LyrA-like_dom"/>
</dbReference>
<dbReference type="EMBL" id="PYGC01000015">
    <property type="protein sequence ID" value="PSK80472.1"/>
    <property type="molecule type" value="Genomic_DNA"/>
</dbReference>
<reference evidence="4 5" key="1">
    <citation type="submission" date="2018-03" db="EMBL/GenBank/DDBJ databases">
        <title>Genomic Encyclopedia of Archaeal and Bacterial Type Strains, Phase II (KMG-II): from individual species to whole genera.</title>
        <authorList>
            <person name="Goeker M."/>
        </authorList>
    </citation>
    <scope>NUCLEOTIDE SEQUENCE [LARGE SCALE GENOMIC DNA]</scope>
    <source>
        <strain evidence="4 5">DSM 27267</strain>
    </source>
</reference>
<evidence type="ECO:0000259" key="2">
    <source>
        <dbReference type="Pfam" id="PF02517"/>
    </source>
</evidence>
<dbReference type="GO" id="GO:0006508">
    <property type="term" value="P:proteolysis"/>
    <property type="evidence" value="ECO:0007669"/>
    <property type="project" value="UniProtKB-KW"/>
</dbReference>
<feature type="transmembrane region" description="Helical" evidence="1">
    <location>
        <begin position="91"/>
        <end position="107"/>
    </location>
</feature>
<dbReference type="RefSeq" id="WP_106543773.1">
    <property type="nucleotide sequence ID" value="NZ_BLAU01000001.1"/>
</dbReference>
<protein>
    <submittedName>
        <fullName evidence="4">CAAX prenyl protease-like protein</fullName>
    </submittedName>
</protein>
<keyword evidence="4" id="KW-0378">Hydrolase</keyword>
<dbReference type="GO" id="GO:0004175">
    <property type="term" value="F:endopeptidase activity"/>
    <property type="evidence" value="ECO:0007669"/>
    <property type="project" value="UniProtKB-ARBA"/>
</dbReference>
<keyword evidence="1" id="KW-1133">Transmembrane helix</keyword>
<feature type="transmembrane region" description="Helical" evidence="1">
    <location>
        <begin position="61"/>
        <end position="84"/>
    </location>
</feature>
<evidence type="ECO:0000313" key="5">
    <source>
        <dbReference type="Proteomes" id="UP000240621"/>
    </source>
</evidence>
<keyword evidence="1" id="KW-0812">Transmembrane</keyword>
<feature type="transmembrane region" description="Helical" evidence="1">
    <location>
        <begin position="113"/>
        <end position="133"/>
    </location>
</feature>
<feature type="transmembrane region" description="Helical" evidence="1">
    <location>
        <begin position="198"/>
        <end position="218"/>
    </location>
</feature>
<dbReference type="GO" id="GO:0080120">
    <property type="term" value="P:CAAX-box protein maturation"/>
    <property type="evidence" value="ECO:0007669"/>
    <property type="project" value="UniProtKB-ARBA"/>
</dbReference>
<feature type="transmembrane region" description="Helical" evidence="1">
    <location>
        <begin position="171"/>
        <end position="191"/>
    </location>
</feature>
<keyword evidence="6" id="KW-1185">Reference proteome</keyword>
<accession>A0A2P8C675</accession>
<feature type="transmembrane region" description="Helical" evidence="1">
    <location>
        <begin position="25"/>
        <end position="41"/>
    </location>
</feature>
<dbReference type="EMBL" id="BLAU01000001">
    <property type="protein sequence ID" value="GET22750.1"/>
    <property type="molecule type" value="Genomic_DNA"/>
</dbReference>
<evidence type="ECO:0000313" key="4">
    <source>
        <dbReference type="EMBL" id="PSK80472.1"/>
    </source>
</evidence>
<gene>
    <name evidence="4" type="ORF">CLV93_1152</name>
    <name evidence="3" type="ORF">JCM18694_29960</name>
</gene>
<comment type="caution">
    <text evidence="4">The sequence shown here is derived from an EMBL/GenBank/DDBJ whole genome shotgun (WGS) entry which is preliminary data.</text>
</comment>
<evidence type="ECO:0000256" key="1">
    <source>
        <dbReference type="SAM" id="Phobius"/>
    </source>
</evidence>
<feature type="transmembrane region" description="Helical" evidence="1">
    <location>
        <begin position="145"/>
        <end position="165"/>
    </location>
</feature>
<organism evidence="4 5">
    <name type="scientific">Prolixibacter denitrificans</name>
    <dbReference type="NCBI Taxonomy" id="1541063"/>
    <lineage>
        <taxon>Bacteria</taxon>
        <taxon>Pseudomonadati</taxon>
        <taxon>Bacteroidota</taxon>
        <taxon>Bacteroidia</taxon>
        <taxon>Marinilabiliales</taxon>
        <taxon>Prolixibacteraceae</taxon>
        <taxon>Prolixibacter</taxon>
    </lineage>
</organism>